<dbReference type="SUPFAM" id="SSF51556">
    <property type="entry name" value="Metallo-dependent hydrolases"/>
    <property type="match status" value="1"/>
</dbReference>
<feature type="domain" description="Amidohydrolase 3" evidence="1">
    <location>
        <begin position="47"/>
        <end position="459"/>
    </location>
</feature>
<accession>A0A7S8C6R7</accession>
<evidence type="ECO:0000313" key="3">
    <source>
        <dbReference type="Proteomes" id="UP000593594"/>
    </source>
</evidence>
<dbReference type="Gene3D" id="3.20.20.140">
    <property type="entry name" value="Metal-dependent hydrolases"/>
    <property type="match status" value="1"/>
</dbReference>
<sequence>MKRRADIVIRDAMLIDGTGSDATRGDLAVVGDRIVAMGELKDWAGAREIDAEGLAVAPGFVDVHTHDDRAVLATDMTAKLSQGVTTVVSGNCGISLGPVPGLRDVVPPLDLIAEGRGDLFATFADYLAALDARVPPVNVAALTGHTTLRLATMDRLDRAATAAECGEMRRLLAEALEAGSIGLSTGLYYQPANAASTAEVIAVAEPLARYNGIYATHMRDEADLIRDAMEEAFEIGRASDSPVVISHHKVTDPKNYGRTRETLPVIAERAREQPVTLDVYPYAASSTVLEARRAASVDRIMITWSKARPDLAGRMLADIADEMGVSREDAVARLQPAGAVYFTMDEDDVQRVLKFPLSMIGSDGLPHDIRPHPRLWGTFPRVLGHYARDVGLFGLEEAVRRMTALPAARFGLKGRGRLAEGAFADLVVFDPATVLDRADYADPVQLSAGIKEVFVNGRTAWTGAAPGEERAGRVLRNHDLAPKDFESFAA</sequence>
<reference evidence="2 3" key="1">
    <citation type="submission" date="2020-06" db="EMBL/GenBank/DDBJ databases">
        <title>Genome sequence of 2 isolates from Red Sea Mangroves.</title>
        <authorList>
            <person name="Sefrji F."/>
            <person name="Michoud G."/>
            <person name="Merlino G."/>
            <person name="Daffonchio D."/>
        </authorList>
    </citation>
    <scope>NUCLEOTIDE SEQUENCE [LARGE SCALE GENOMIC DNA]</scope>
    <source>
        <strain evidence="2 3">R1DC25</strain>
    </source>
</reference>
<dbReference type="GO" id="GO:0016811">
    <property type="term" value="F:hydrolase activity, acting on carbon-nitrogen (but not peptide) bonds, in linear amides"/>
    <property type="evidence" value="ECO:0007669"/>
    <property type="project" value="InterPro"/>
</dbReference>
<dbReference type="Gene3D" id="3.30.1490.130">
    <property type="entry name" value="D-aminoacylase. Domain 3"/>
    <property type="match status" value="1"/>
</dbReference>
<dbReference type="InterPro" id="IPR050378">
    <property type="entry name" value="Metallo-dep_Hydrolases_sf"/>
</dbReference>
<evidence type="ECO:0000259" key="1">
    <source>
        <dbReference type="Pfam" id="PF07969"/>
    </source>
</evidence>
<keyword evidence="2" id="KW-0378">Hydrolase</keyword>
<dbReference type="CDD" id="cd01297">
    <property type="entry name" value="D-aminoacylase"/>
    <property type="match status" value="1"/>
</dbReference>
<evidence type="ECO:0000313" key="2">
    <source>
        <dbReference type="EMBL" id="QPC44361.1"/>
    </source>
</evidence>
<dbReference type="InterPro" id="IPR023100">
    <property type="entry name" value="D-aminoacylase_insert_dom_sf"/>
</dbReference>
<dbReference type="PANTHER" id="PTHR11647:SF1">
    <property type="entry name" value="COLLAPSIN RESPONSE MEDIATOR PROTEIN"/>
    <property type="match status" value="1"/>
</dbReference>
<dbReference type="RefSeq" id="WP_213161730.1">
    <property type="nucleotide sequence ID" value="NZ_CP058214.1"/>
</dbReference>
<gene>
    <name evidence="2" type="ORF">HW532_17640</name>
</gene>
<dbReference type="Pfam" id="PF07969">
    <property type="entry name" value="Amidohydro_3"/>
    <property type="match status" value="1"/>
</dbReference>
<organism evidence="2 3">
    <name type="scientific">Kaustia mangrovi</name>
    <dbReference type="NCBI Taxonomy" id="2593653"/>
    <lineage>
        <taxon>Bacteria</taxon>
        <taxon>Pseudomonadati</taxon>
        <taxon>Pseudomonadota</taxon>
        <taxon>Alphaproteobacteria</taxon>
        <taxon>Hyphomicrobiales</taxon>
        <taxon>Parvibaculaceae</taxon>
        <taxon>Kaustia</taxon>
    </lineage>
</organism>
<protein>
    <submittedName>
        <fullName evidence="2">Amidohydrolase family protein</fullName>
    </submittedName>
</protein>
<dbReference type="InterPro" id="IPR032466">
    <property type="entry name" value="Metal_Hydrolase"/>
</dbReference>
<dbReference type="SUPFAM" id="SSF51338">
    <property type="entry name" value="Composite domain of metallo-dependent hydrolases"/>
    <property type="match status" value="1"/>
</dbReference>
<name>A0A7S8C6R7_9HYPH</name>
<proteinExistence type="predicted"/>
<dbReference type="AlphaFoldDB" id="A0A7S8C6R7"/>
<dbReference type="InterPro" id="IPR013108">
    <property type="entry name" value="Amidohydro_3"/>
</dbReference>
<dbReference type="PANTHER" id="PTHR11647">
    <property type="entry name" value="HYDRANTOINASE/DIHYDROPYRIMIDINASE FAMILY MEMBER"/>
    <property type="match status" value="1"/>
</dbReference>
<dbReference type="Proteomes" id="UP000593594">
    <property type="component" value="Chromosome"/>
</dbReference>
<dbReference type="EMBL" id="CP058214">
    <property type="protein sequence ID" value="QPC44361.1"/>
    <property type="molecule type" value="Genomic_DNA"/>
</dbReference>
<dbReference type="Gene3D" id="2.30.40.10">
    <property type="entry name" value="Urease, subunit C, domain 1"/>
    <property type="match status" value="1"/>
</dbReference>
<dbReference type="InterPro" id="IPR011059">
    <property type="entry name" value="Metal-dep_hydrolase_composite"/>
</dbReference>
<dbReference type="KEGG" id="kmn:HW532_17640"/>
<keyword evidence="3" id="KW-1185">Reference proteome</keyword>